<dbReference type="Proteomes" id="UP000593564">
    <property type="component" value="Unassembled WGS sequence"/>
</dbReference>
<reference evidence="2" key="1">
    <citation type="journal article" date="2020" name="Nat. Commun.">
        <title>Genome assembly of wild tea tree DASZ reveals pedigree and selection history of tea varieties.</title>
        <authorList>
            <person name="Zhang W."/>
            <person name="Zhang Y."/>
            <person name="Qiu H."/>
            <person name="Guo Y."/>
            <person name="Wan H."/>
            <person name="Zhang X."/>
            <person name="Scossa F."/>
            <person name="Alseekh S."/>
            <person name="Zhang Q."/>
            <person name="Wang P."/>
            <person name="Xu L."/>
            <person name="Schmidt M.H."/>
            <person name="Jia X."/>
            <person name="Li D."/>
            <person name="Zhu A."/>
            <person name="Guo F."/>
            <person name="Chen W."/>
            <person name="Ni D."/>
            <person name="Usadel B."/>
            <person name="Fernie A.R."/>
            <person name="Wen W."/>
        </authorList>
    </citation>
    <scope>NUCLEOTIDE SEQUENCE [LARGE SCALE GENOMIC DNA]</scope>
    <source>
        <strain evidence="2">cv. G240</strain>
    </source>
</reference>
<accession>A0A7J7H6K4</accession>
<dbReference type="EMBL" id="JACBKZ010000006">
    <property type="protein sequence ID" value="KAF5948135.1"/>
    <property type="molecule type" value="Genomic_DNA"/>
</dbReference>
<dbReference type="InterPro" id="IPR055290">
    <property type="entry name" value="At3g26010-like"/>
</dbReference>
<protein>
    <submittedName>
        <fullName evidence="1">Uncharacterized protein</fullName>
    </submittedName>
</protein>
<proteinExistence type="predicted"/>
<dbReference type="AlphaFoldDB" id="A0A7J7H6K4"/>
<dbReference type="PANTHER" id="PTHR35546">
    <property type="entry name" value="F-BOX PROTEIN INTERACTION DOMAIN PROTEIN-RELATED"/>
    <property type="match status" value="1"/>
</dbReference>
<evidence type="ECO:0000313" key="1">
    <source>
        <dbReference type="EMBL" id="KAF5948135.1"/>
    </source>
</evidence>
<sequence length="168" mass="19731">MRMHYNRAKNTKQRRTSSTYRWININLNYYIYNPITNQFTGLDFIIVCGRQLVSVVNLAYDHSKLLHYKVVCVYRSDALAGYFEIEIYSSKTGLWKPSSDPFIADINFEHGIGVWGVNSLYFNVDEERIGTMPMPPISDDWKQDKKLSYFGEFGDHLYLIEIYNPPFT</sequence>
<dbReference type="PANTHER" id="PTHR35546:SF112">
    <property type="entry name" value="F-BOX PROTEIN"/>
    <property type="match status" value="1"/>
</dbReference>
<comment type="caution">
    <text evidence="1">The sequence shown here is derived from an EMBL/GenBank/DDBJ whole genome shotgun (WGS) entry which is preliminary data.</text>
</comment>
<gene>
    <name evidence="1" type="ORF">HYC85_014092</name>
</gene>
<organism evidence="1 2">
    <name type="scientific">Camellia sinensis</name>
    <name type="common">Tea plant</name>
    <name type="synonym">Thea sinensis</name>
    <dbReference type="NCBI Taxonomy" id="4442"/>
    <lineage>
        <taxon>Eukaryota</taxon>
        <taxon>Viridiplantae</taxon>
        <taxon>Streptophyta</taxon>
        <taxon>Embryophyta</taxon>
        <taxon>Tracheophyta</taxon>
        <taxon>Spermatophyta</taxon>
        <taxon>Magnoliopsida</taxon>
        <taxon>eudicotyledons</taxon>
        <taxon>Gunneridae</taxon>
        <taxon>Pentapetalae</taxon>
        <taxon>asterids</taxon>
        <taxon>Ericales</taxon>
        <taxon>Theaceae</taxon>
        <taxon>Camellia</taxon>
    </lineage>
</organism>
<reference evidence="1 2" key="2">
    <citation type="submission" date="2020-07" db="EMBL/GenBank/DDBJ databases">
        <title>Genome assembly of wild tea tree DASZ reveals pedigree and selection history of tea varieties.</title>
        <authorList>
            <person name="Zhang W."/>
        </authorList>
    </citation>
    <scope>NUCLEOTIDE SEQUENCE [LARGE SCALE GENOMIC DNA]</scope>
    <source>
        <strain evidence="2">cv. G240</strain>
        <tissue evidence="1">Leaf</tissue>
    </source>
</reference>
<name>A0A7J7H6K4_CAMSI</name>
<keyword evidence="2" id="KW-1185">Reference proteome</keyword>
<evidence type="ECO:0000313" key="2">
    <source>
        <dbReference type="Proteomes" id="UP000593564"/>
    </source>
</evidence>